<organism evidence="2 3">
    <name type="scientific">Gigaspora margarita</name>
    <dbReference type="NCBI Taxonomy" id="4874"/>
    <lineage>
        <taxon>Eukaryota</taxon>
        <taxon>Fungi</taxon>
        <taxon>Fungi incertae sedis</taxon>
        <taxon>Mucoromycota</taxon>
        <taxon>Glomeromycotina</taxon>
        <taxon>Glomeromycetes</taxon>
        <taxon>Diversisporales</taxon>
        <taxon>Gigasporaceae</taxon>
        <taxon>Gigaspora</taxon>
    </lineage>
</organism>
<protein>
    <submittedName>
        <fullName evidence="2">45910_t:CDS:1</fullName>
    </submittedName>
</protein>
<dbReference type="EMBL" id="CAJVQB010137676">
    <property type="protein sequence ID" value="CAG8854414.1"/>
    <property type="molecule type" value="Genomic_DNA"/>
</dbReference>
<reference evidence="2 3" key="1">
    <citation type="submission" date="2021-06" db="EMBL/GenBank/DDBJ databases">
        <authorList>
            <person name="Kallberg Y."/>
            <person name="Tangrot J."/>
            <person name="Rosling A."/>
        </authorList>
    </citation>
    <scope>NUCLEOTIDE SEQUENCE [LARGE SCALE GENOMIC DNA]</scope>
    <source>
        <strain evidence="2 3">120-4 pot B 10/14</strain>
    </source>
</reference>
<gene>
    <name evidence="2" type="ORF">GMARGA_LOCUS43235</name>
</gene>
<proteinExistence type="predicted"/>
<accession>A0ABN7XKC3</accession>
<comment type="caution">
    <text evidence="2">The sequence shown here is derived from an EMBL/GenBank/DDBJ whole genome shotgun (WGS) entry which is preliminary data.</text>
</comment>
<name>A0ABN7XKC3_GIGMA</name>
<feature type="region of interest" description="Disordered" evidence="1">
    <location>
        <begin position="1"/>
        <end position="39"/>
    </location>
</feature>
<evidence type="ECO:0000313" key="2">
    <source>
        <dbReference type="EMBL" id="CAG8854414.1"/>
    </source>
</evidence>
<dbReference type="Proteomes" id="UP000789901">
    <property type="component" value="Unassembled WGS sequence"/>
</dbReference>
<evidence type="ECO:0000313" key="3">
    <source>
        <dbReference type="Proteomes" id="UP000789901"/>
    </source>
</evidence>
<keyword evidence="3" id="KW-1185">Reference proteome</keyword>
<feature type="non-terminal residue" evidence="2">
    <location>
        <position position="1"/>
    </location>
</feature>
<sequence length="39" mass="4731">VELHYTRSDNYQESADLTERNNDLYQNGPYLQDEKKVRK</sequence>
<evidence type="ECO:0000256" key="1">
    <source>
        <dbReference type="SAM" id="MobiDB-lite"/>
    </source>
</evidence>